<feature type="region of interest" description="Disordered" evidence="1">
    <location>
        <begin position="66"/>
        <end position="91"/>
    </location>
</feature>
<comment type="caution">
    <text evidence="2">The sequence shown here is derived from an EMBL/GenBank/DDBJ whole genome shotgun (WGS) entry which is preliminary data.</text>
</comment>
<evidence type="ECO:0000256" key="1">
    <source>
        <dbReference type="SAM" id="MobiDB-lite"/>
    </source>
</evidence>
<evidence type="ECO:0000313" key="3">
    <source>
        <dbReference type="Proteomes" id="UP000485058"/>
    </source>
</evidence>
<protein>
    <submittedName>
        <fullName evidence="2">Uncharacterized protein</fullName>
    </submittedName>
</protein>
<reference evidence="2 3" key="1">
    <citation type="submission" date="2020-02" db="EMBL/GenBank/DDBJ databases">
        <title>Draft genome sequence of Haematococcus lacustris strain NIES-144.</title>
        <authorList>
            <person name="Morimoto D."/>
            <person name="Nakagawa S."/>
            <person name="Yoshida T."/>
            <person name="Sawayama S."/>
        </authorList>
    </citation>
    <scope>NUCLEOTIDE SEQUENCE [LARGE SCALE GENOMIC DNA]</scope>
    <source>
        <strain evidence="2 3">NIES-144</strain>
    </source>
</reference>
<name>A0A699YWZ7_HAELA</name>
<keyword evidence="3" id="KW-1185">Reference proteome</keyword>
<dbReference type="Proteomes" id="UP000485058">
    <property type="component" value="Unassembled WGS sequence"/>
</dbReference>
<organism evidence="2 3">
    <name type="scientific">Haematococcus lacustris</name>
    <name type="common">Green alga</name>
    <name type="synonym">Haematococcus pluvialis</name>
    <dbReference type="NCBI Taxonomy" id="44745"/>
    <lineage>
        <taxon>Eukaryota</taxon>
        <taxon>Viridiplantae</taxon>
        <taxon>Chlorophyta</taxon>
        <taxon>core chlorophytes</taxon>
        <taxon>Chlorophyceae</taxon>
        <taxon>CS clade</taxon>
        <taxon>Chlamydomonadales</taxon>
        <taxon>Haematococcaceae</taxon>
        <taxon>Haematococcus</taxon>
    </lineage>
</organism>
<sequence>MQQAEAENRNLAKKEQELKRLVEAAEQQAVHVHQEAAELEADRAAFAEARRTAMADLHQREAELAAQQAQVAEAQQRWEEERSWQAAQDREGRSLLAMELQAARLELEATQSRLKGLAHSVPQAEAQLQELTQQGFF</sequence>
<evidence type="ECO:0000313" key="2">
    <source>
        <dbReference type="EMBL" id="GFH13745.1"/>
    </source>
</evidence>
<feature type="compositionally biased region" description="Low complexity" evidence="1">
    <location>
        <begin position="66"/>
        <end position="75"/>
    </location>
</feature>
<dbReference type="AlphaFoldDB" id="A0A699YWZ7"/>
<gene>
    <name evidence="2" type="ORF">HaLaN_09688</name>
</gene>
<feature type="compositionally biased region" description="Basic and acidic residues" evidence="1">
    <location>
        <begin position="76"/>
        <end position="91"/>
    </location>
</feature>
<proteinExistence type="predicted"/>
<accession>A0A699YWZ7</accession>
<dbReference type="EMBL" id="BLLF01000648">
    <property type="protein sequence ID" value="GFH13745.1"/>
    <property type="molecule type" value="Genomic_DNA"/>
</dbReference>